<keyword evidence="4" id="KW-1185">Reference proteome</keyword>
<gene>
    <name evidence="3" type="ORF">GO755_25425</name>
</gene>
<dbReference type="EMBL" id="WPIN01000011">
    <property type="protein sequence ID" value="MVM33405.1"/>
    <property type="molecule type" value="Genomic_DNA"/>
</dbReference>
<dbReference type="InterPro" id="IPR011006">
    <property type="entry name" value="CheY-like_superfamily"/>
</dbReference>
<organism evidence="3 4">
    <name type="scientific">Spirosoma arboris</name>
    <dbReference type="NCBI Taxonomy" id="2682092"/>
    <lineage>
        <taxon>Bacteria</taxon>
        <taxon>Pseudomonadati</taxon>
        <taxon>Bacteroidota</taxon>
        <taxon>Cytophagia</taxon>
        <taxon>Cytophagales</taxon>
        <taxon>Cytophagaceae</taxon>
        <taxon>Spirosoma</taxon>
    </lineage>
</organism>
<dbReference type="Pfam" id="PF00072">
    <property type="entry name" value="Response_reg"/>
    <property type="match status" value="1"/>
</dbReference>
<feature type="modified residue" description="4-aspartylphosphate" evidence="1">
    <location>
        <position position="60"/>
    </location>
</feature>
<dbReference type="CDD" id="cd00156">
    <property type="entry name" value="REC"/>
    <property type="match status" value="1"/>
</dbReference>
<dbReference type="AlphaFoldDB" id="A0A7K1SI03"/>
<reference evidence="3 4" key="1">
    <citation type="submission" date="2019-12" db="EMBL/GenBank/DDBJ databases">
        <title>Spirosoma sp. HMF4905 genome sequencing and assembly.</title>
        <authorList>
            <person name="Kang H."/>
            <person name="Cha I."/>
            <person name="Kim H."/>
            <person name="Joh K."/>
        </authorList>
    </citation>
    <scope>NUCLEOTIDE SEQUENCE [LARGE SCALE GENOMIC DNA]</scope>
    <source>
        <strain evidence="3 4">HMF4905</strain>
    </source>
</reference>
<dbReference type="Gene3D" id="3.40.50.2300">
    <property type="match status" value="1"/>
</dbReference>
<evidence type="ECO:0000313" key="3">
    <source>
        <dbReference type="EMBL" id="MVM33405.1"/>
    </source>
</evidence>
<sequence>MIVKIRVFIPLFTCDTVQRAVSVAQTLFPEASFINTTSAKETIDHLDKREYDLPQLILLDVDLKQSVGGLDLLPQLIERFKGHVPIIIFSGIGDELTVHQAYERGAVAYTKKPSDLQGWKNYVAAMRDYWYGTTRLPTIDPSFD</sequence>
<feature type="domain" description="Response regulatory" evidence="2">
    <location>
        <begin position="6"/>
        <end position="127"/>
    </location>
</feature>
<evidence type="ECO:0000256" key="1">
    <source>
        <dbReference type="PROSITE-ProRule" id="PRU00169"/>
    </source>
</evidence>
<dbReference type="SUPFAM" id="SSF52172">
    <property type="entry name" value="CheY-like"/>
    <property type="match status" value="1"/>
</dbReference>
<dbReference type="GO" id="GO:0000160">
    <property type="term" value="P:phosphorelay signal transduction system"/>
    <property type="evidence" value="ECO:0007669"/>
    <property type="project" value="InterPro"/>
</dbReference>
<name>A0A7K1SI03_9BACT</name>
<evidence type="ECO:0000259" key="2">
    <source>
        <dbReference type="PROSITE" id="PS50110"/>
    </source>
</evidence>
<dbReference type="PROSITE" id="PS50110">
    <property type="entry name" value="RESPONSE_REGULATORY"/>
    <property type="match status" value="1"/>
</dbReference>
<evidence type="ECO:0000313" key="4">
    <source>
        <dbReference type="Proteomes" id="UP000436006"/>
    </source>
</evidence>
<protein>
    <submittedName>
        <fullName evidence="3">Response regulator</fullName>
    </submittedName>
</protein>
<comment type="caution">
    <text evidence="3">The sequence shown here is derived from an EMBL/GenBank/DDBJ whole genome shotgun (WGS) entry which is preliminary data.</text>
</comment>
<accession>A0A7K1SI03</accession>
<proteinExistence type="predicted"/>
<keyword evidence="1" id="KW-0597">Phosphoprotein</keyword>
<dbReference type="InterPro" id="IPR001789">
    <property type="entry name" value="Sig_transdc_resp-reg_receiver"/>
</dbReference>
<dbReference type="Proteomes" id="UP000436006">
    <property type="component" value="Unassembled WGS sequence"/>
</dbReference>